<comment type="similarity">
    <text evidence="1">Belongs to the short-chain dehydrogenases/reductases (SDR) family.</text>
</comment>
<evidence type="ECO:0000256" key="1">
    <source>
        <dbReference type="ARBA" id="ARBA00006484"/>
    </source>
</evidence>
<evidence type="ECO:0000313" key="4">
    <source>
        <dbReference type="WBParaSite" id="nRc.2.0.1.t39830-RA"/>
    </source>
</evidence>
<dbReference type="Proteomes" id="UP000887565">
    <property type="component" value="Unplaced"/>
</dbReference>
<organism evidence="3 4">
    <name type="scientific">Romanomermis culicivorax</name>
    <name type="common">Nematode worm</name>
    <dbReference type="NCBI Taxonomy" id="13658"/>
    <lineage>
        <taxon>Eukaryota</taxon>
        <taxon>Metazoa</taxon>
        <taxon>Ecdysozoa</taxon>
        <taxon>Nematoda</taxon>
        <taxon>Enoplea</taxon>
        <taxon>Dorylaimia</taxon>
        <taxon>Mermithida</taxon>
        <taxon>Mermithoidea</taxon>
        <taxon>Mermithidae</taxon>
        <taxon>Romanomermis</taxon>
    </lineage>
</organism>
<dbReference type="InterPro" id="IPR036291">
    <property type="entry name" value="NAD(P)-bd_dom_sf"/>
</dbReference>
<evidence type="ECO:0000256" key="2">
    <source>
        <dbReference type="ARBA" id="ARBA00023002"/>
    </source>
</evidence>
<dbReference type="AlphaFoldDB" id="A0A915KP51"/>
<dbReference type="PANTHER" id="PTHR24322">
    <property type="entry name" value="PKSB"/>
    <property type="match status" value="1"/>
</dbReference>
<name>A0A915KP51_ROMCU</name>
<dbReference type="PRINTS" id="PR00081">
    <property type="entry name" value="GDHRDH"/>
</dbReference>
<dbReference type="SUPFAM" id="SSF51735">
    <property type="entry name" value="NAD(P)-binding Rossmann-fold domains"/>
    <property type="match status" value="1"/>
</dbReference>
<dbReference type="GO" id="GO:0005811">
    <property type="term" value="C:lipid droplet"/>
    <property type="evidence" value="ECO:0007669"/>
    <property type="project" value="TreeGrafter"/>
</dbReference>
<keyword evidence="2" id="KW-0560">Oxidoreductase</keyword>
<accession>A0A915KP51</accession>
<reference evidence="4" key="1">
    <citation type="submission" date="2022-11" db="UniProtKB">
        <authorList>
            <consortium name="WormBaseParasite"/>
        </authorList>
    </citation>
    <scope>IDENTIFICATION</scope>
</reference>
<protein>
    <submittedName>
        <fullName evidence="4">Uncharacterized protein</fullName>
    </submittedName>
</protein>
<keyword evidence="3" id="KW-1185">Reference proteome</keyword>
<dbReference type="Pfam" id="PF00106">
    <property type="entry name" value="adh_short"/>
    <property type="match status" value="1"/>
</dbReference>
<dbReference type="GO" id="GO:0016616">
    <property type="term" value="F:oxidoreductase activity, acting on the CH-OH group of donors, NAD or NADP as acceptor"/>
    <property type="evidence" value="ECO:0007669"/>
    <property type="project" value="TreeGrafter"/>
</dbReference>
<sequence length="206" mass="23306">MHSVEHSDRNNAAITLADIRVPEIKSILYLNCTEMECNLLKAIKAFLPHMIENNQGHLVAISSIAGHFGQSYSAAYSASKFAIRGLMESLKWELDDMEQSGIKTTTIYPYFTQTALLSHVTPSSRFFENLSIDYTASNIISHILYEREEAFIPSIMSVFCLLIKQTSPPRVKAVWRKFFNVVYYTEDKPLENGSSSLPNGGKWKKT</sequence>
<dbReference type="Gene3D" id="3.40.50.720">
    <property type="entry name" value="NAD(P)-binding Rossmann-like Domain"/>
    <property type="match status" value="1"/>
</dbReference>
<dbReference type="WBParaSite" id="nRc.2.0.1.t39830-RA">
    <property type="protein sequence ID" value="nRc.2.0.1.t39830-RA"/>
    <property type="gene ID" value="nRc.2.0.1.g39830"/>
</dbReference>
<evidence type="ECO:0000313" key="3">
    <source>
        <dbReference type="Proteomes" id="UP000887565"/>
    </source>
</evidence>
<proteinExistence type="inferred from homology"/>
<dbReference type="PANTHER" id="PTHR24322:SF736">
    <property type="entry name" value="RETINOL DEHYDROGENASE 10"/>
    <property type="match status" value="1"/>
</dbReference>
<dbReference type="InterPro" id="IPR002347">
    <property type="entry name" value="SDR_fam"/>
</dbReference>